<evidence type="ECO:0000256" key="1">
    <source>
        <dbReference type="ARBA" id="ARBA00001794"/>
    </source>
</evidence>
<gene>
    <name evidence="9 10" type="primary">uxuA</name>
    <name evidence="10" type="ORF">G7084_07705</name>
</gene>
<comment type="similarity">
    <text evidence="4 9">Belongs to the mannonate dehydratase family.</text>
</comment>
<dbReference type="GO" id="GO:0008927">
    <property type="term" value="F:mannonate dehydratase activity"/>
    <property type="evidence" value="ECO:0007669"/>
    <property type="project" value="UniProtKB-UniRule"/>
</dbReference>
<dbReference type="NCBIfam" id="NF003027">
    <property type="entry name" value="PRK03906.1"/>
    <property type="match status" value="2"/>
</dbReference>
<dbReference type="Gene3D" id="3.20.20.150">
    <property type="entry name" value="Divalent-metal-dependent TIM barrel enzymes"/>
    <property type="match status" value="1"/>
</dbReference>
<accession>A0A6G8B211</accession>
<dbReference type="HAMAP" id="MF_00106">
    <property type="entry name" value="UxuA"/>
    <property type="match status" value="1"/>
</dbReference>
<evidence type="ECO:0000256" key="2">
    <source>
        <dbReference type="ARBA" id="ARBA00002713"/>
    </source>
</evidence>
<evidence type="ECO:0000256" key="5">
    <source>
        <dbReference type="ARBA" id="ARBA00012927"/>
    </source>
</evidence>
<comment type="cofactor">
    <cofactor evidence="9">
        <name>Fe(2+)</name>
        <dbReference type="ChEBI" id="CHEBI:29033"/>
    </cofactor>
    <cofactor evidence="9">
        <name>Mn(2+)</name>
        <dbReference type="ChEBI" id="CHEBI:29035"/>
    </cofactor>
</comment>
<comment type="pathway">
    <text evidence="3 9">Carbohydrate metabolism; pentose and glucuronate interconversion.</text>
</comment>
<dbReference type="EC" id="4.2.1.8" evidence="5 9"/>
<name>A0A6G8B211_9LACO</name>
<evidence type="ECO:0000256" key="7">
    <source>
        <dbReference type="ARBA" id="ARBA00023211"/>
    </source>
</evidence>
<comment type="function">
    <text evidence="2 9">Catalyzes the dehydration of D-mannonate.</text>
</comment>
<dbReference type="PIRSF" id="PIRSF016049">
    <property type="entry name" value="Man_dehyd"/>
    <property type="match status" value="1"/>
</dbReference>
<dbReference type="InterPro" id="IPR036237">
    <property type="entry name" value="Xyl_isomerase-like_sf"/>
</dbReference>
<reference evidence="10 11" key="1">
    <citation type="submission" date="2020-03" db="EMBL/GenBank/DDBJ databases">
        <title>Weissella sp. nov., isolated from Cybister lewisianus.</title>
        <authorList>
            <person name="Hyun D.-W."/>
            <person name="Bae J.-W."/>
        </authorList>
    </citation>
    <scope>NUCLEOTIDE SEQUENCE [LARGE SCALE GENOMIC DNA]</scope>
    <source>
        <strain evidence="10 11">HDW19</strain>
    </source>
</reference>
<evidence type="ECO:0000256" key="4">
    <source>
        <dbReference type="ARBA" id="ARBA00007389"/>
    </source>
</evidence>
<dbReference type="KEGG" id="wco:G7084_07705"/>
<dbReference type="GO" id="GO:0042840">
    <property type="term" value="P:D-glucuronate catabolic process"/>
    <property type="evidence" value="ECO:0007669"/>
    <property type="project" value="TreeGrafter"/>
</dbReference>
<dbReference type="InterPro" id="IPR004628">
    <property type="entry name" value="Man_deHydtase"/>
</dbReference>
<organism evidence="10 11">
    <name type="scientific">Weissella coleopterorum</name>
    <dbReference type="NCBI Taxonomy" id="2714949"/>
    <lineage>
        <taxon>Bacteria</taxon>
        <taxon>Bacillati</taxon>
        <taxon>Bacillota</taxon>
        <taxon>Bacilli</taxon>
        <taxon>Lactobacillales</taxon>
        <taxon>Lactobacillaceae</taxon>
        <taxon>Weissella</taxon>
    </lineage>
</organism>
<keyword evidence="6 9" id="KW-0408">Iron</keyword>
<evidence type="ECO:0000256" key="9">
    <source>
        <dbReference type="HAMAP-Rule" id="MF_00106"/>
    </source>
</evidence>
<comment type="catalytic activity">
    <reaction evidence="1 9">
        <text>D-mannonate = 2-dehydro-3-deoxy-D-gluconate + H2O</text>
        <dbReference type="Rhea" id="RHEA:20097"/>
        <dbReference type="ChEBI" id="CHEBI:15377"/>
        <dbReference type="ChEBI" id="CHEBI:17767"/>
        <dbReference type="ChEBI" id="CHEBI:57990"/>
        <dbReference type="EC" id="4.2.1.8"/>
    </reaction>
</comment>
<evidence type="ECO:0000256" key="8">
    <source>
        <dbReference type="ARBA" id="ARBA00023239"/>
    </source>
</evidence>
<protein>
    <recommendedName>
        <fullName evidence="5 9">Mannonate dehydratase</fullName>
        <ecNumber evidence="5 9">4.2.1.8</ecNumber>
    </recommendedName>
    <alternativeName>
        <fullName evidence="9">D-mannonate hydro-lyase</fullName>
    </alternativeName>
</protein>
<dbReference type="UniPathway" id="UPA00246"/>
<evidence type="ECO:0000256" key="6">
    <source>
        <dbReference type="ARBA" id="ARBA00023004"/>
    </source>
</evidence>
<sequence length="361" mass="40821">MKMIFRWFGAQEDTITLEQIKQIPGVRGVVPALFDIPVGEVWSERAIKNMLDEIHQANLSAEVIESVNISDDIKNAGPLRDQHIANYQTTIRNLSKYGVKVICYNFMPIFDWLRTDLAYPLSDGSQAMAYFKDEVPQTAEELIGDMETASNGFSLPGWEKERLSDIESLFKKYQQIDNQQLFENLVYFLKAIIPVCEEVGVKMALHPDDPSYPLFELPKIVSTETDLLRIVHAVDSPANGITLCTGSLGSNPENDLISITEKLSHLDRIPFLHLRNIKFMDPQKQNFHEASHLTADGSIDMYGVIHALVQNGWDGYVRPDHGRMIWGEDGRPGYGLYDRALGVAYLNGLFEAEEKNKKDEA</sequence>
<dbReference type="NCBIfam" id="TIGR00695">
    <property type="entry name" value="uxuA"/>
    <property type="match status" value="1"/>
</dbReference>
<evidence type="ECO:0000313" key="10">
    <source>
        <dbReference type="EMBL" id="QIL51183.1"/>
    </source>
</evidence>
<dbReference type="PANTHER" id="PTHR30387">
    <property type="entry name" value="MANNONATE DEHYDRATASE"/>
    <property type="match status" value="1"/>
</dbReference>
<dbReference type="Pfam" id="PF03786">
    <property type="entry name" value="UxuA"/>
    <property type="match status" value="1"/>
</dbReference>
<dbReference type="GO" id="GO:0030145">
    <property type="term" value="F:manganese ion binding"/>
    <property type="evidence" value="ECO:0007669"/>
    <property type="project" value="TreeGrafter"/>
</dbReference>
<dbReference type="RefSeq" id="WP_166011522.1">
    <property type="nucleotide sequence ID" value="NZ_CP049888.1"/>
</dbReference>
<dbReference type="AlphaFoldDB" id="A0A6G8B211"/>
<keyword evidence="11" id="KW-1185">Reference proteome</keyword>
<evidence type="ECO:0000256" key="3">
    <source>
        <dbReference type="ARBA" id="ARBA00004892"/>
    </source>
</evidence>
<dbReference type="EMBL" id="CP049888">
    <property type="protein sequence ID" value="QIL51183.1"/>
    <property type="molecule type" value="Genomic_DNA"/>
</dbReference>
<evidence type="ECO:0000313" key="11">
    <source>
        <dbReference type="Proteomes" id="UP000500741"/>
    </source>
</evidence>
<proteinExistence type="inferred from homology"/>
<dbReference type="SUPFAM" id="SSF51658">
    <property type="entry name" value="Xylose isomerase-like"/>
    <property type="match status" value="1"/>
</dbReference>
<keyword evidence="8 9" id="KW-0456">Lyase</keyword>
<dbReference type="Proteomes" id="UP000500741">
    <property type="component" value="Chromosome"/>
</dbReference>
<dbReference type="PANTHER" id="PTHR30387:SF2">
    <property type="entry name" value="MANNONATE DEHYDRATASE"/>
    <property type="match status" value="1"/>
</dbReference>
<keyword evidence="7 9" id="KW-0464">Manganese</keyword>
<dbReference type="GO" id="GO:0008198">
    <property type="term" value="F:ferrous iron binding"/>
    <property type="evidence" value="ECO:0007669"/>
    <property type="project" value="TreeGrafter"/>
</dbReference>